<evidence type="ECO:0000256" key="1">
    <source>
        <dbReference type="SAM" id="Phobius"/>
    </source>
</evidence>
<accession>A0A2V2MZZ0</accession>
<dbReference type="RefSeq" id="WP_109941542.1">
    <property type="nucleotide sequence ID" value="NZ_CP176366.1"/>
</dbReference>
<evidence type="ECO:0000313" key="3">
    <source>
        <dbReference type="Proteomes" id="UP000245934"/>
    </source>
</evidence>
<keyword evidence="1" id="KW-1133">Transmembrane helix</keyword>
<dbReference type="AlphaFoldDB" id="A0A2V2MZZ0"/>
<proteinExistence type="predicted"/>
<gene>
    <name evidence="2" type="ORF">DLD82_12900</name>
</gene>
<dbReference type="GeneID" id="97610125"/>
<evidence type="ECO:0000313" key="2">
    <source>
        <dbReference type="EMBL" id="PWR71910.1"/>
    </source>
</evidence>
<keyword evidence="1" id="KW-0812">Transmembrane</keyword>
<reference evidence="2 3" key="1">
    <citation type="submission" date="2018-05" db="EMBL/GenBank/DDBJ databases">
        <title>Draft genome of Methanospirillum stamsii Pt1.</title>
        <authorList>
            <person name="Dueholm M.S."/>
            <person name="Nielsen P.H."/>
            <person name="Bakmann L.F."/>
            <person name="Otzen D.E."/>
        </authorList>
    </citation>
    <scope>NUCLEOTIDE SEQUENCE [LARGE SCALE GENOMIC DNA]</scope>
    <source>
        <strain evidence="2 3">Pt1</strain>
    </source>
</reference>
<dbReference type="Proteomes" id="UP000245934">
    <property type="component" value="Unassembled WGS sequence"/>
</dbReference>
<feature type="transmembrane region" description="Helical" evidence="1">
    <location>
        <begin position="7"/>
        <end position="27"/>
    </location>
</feature>
<keyword evidence="3" id="KW-1185">Reference proteome</keyword>
<dbReference type="OrthoDB" id="111489at2157"/>
<keyword evidence="1" id="KW-0472">Membrane</keyword>
<name>A0A2V2MZZ0_9EURY</name>
<protein>
    <submittedName>
        <fullName evidence="2">Uncharacterized protein</fullName>
    </submittedName>
</protein>
<sequence length="153" mass="16866">MAYSFEKIVSIIIIFMFVCLPMGWMLVANEPPGAYYPTSNEKIDAFLQATGLSICEKSATQWNVIGALGGTSVLISKDCQVTELDSRAYIHLQKFDTQEHRDSAVNYIKASINRLNMNGAVFTYGAYVILVQGPTGGKPNFETISQVKEALTE</sequence>
<organism evidence="2 3">
    <name type="scientific">Methanospirillum stamsii</name>
    <dbReference type="NCBI Taxonomy" id="1277351"/>
    <lineage>
        <taxon>Archaea</taxon>
        <taxon>Methanobacteriati</taxon>
        <taxon>Methanobacteriota</taxon>
        <taxon>Stenosarchaea group</taxon>
        <taxon>Methanomicrobia</taxon>
        <taxon>Methanomicrobiales</taxon>
        <taxon>Methanospirillaceae</taxon>
        <taxon>Methanospirillum</taxon>
    </lineage>
</organism>
<comment type="caution">
    <text evidence="2">The sequence shown here is derived from an EMBL/GenBank/DDBJ whole genome shotgun (WGS) entry which is preliminary data.</text>
</comment>
<dbReference type="EMBL" id="QGMZ01000028">
    <property type="protein sequence ID" value="PWR71910.1"/>
    <property type="molecule type" value="Genomic_DNA"/>
</dbReference>